<dbReference type="EMBL" id="LR031874">
    <property type="protein sequence ID" value="VDD24712.1"/>
    <property type="molecule type" value="Genomic_DNA"/>
</dbReference>
<gene>
    <name evidence="1" type="ORF">BOLC2T10313H</name>
</gene>
<protein>
    <submittedName>
        <fullName evidence="1">Uncharacterized protein</fullName>
    </submittedName>
</protein>
<evidence type="ECO:0000313" key="1">
    <source>
        <dbReference type="EMBL" id="VDD24712.1"/>
    </source>
</evidence>
<proteinExistence type="predicted"/>
<accession>A0A3P6DVZ8</accession>
<name>A0A3P6DVZ8_BRAOL</name>
<sequence>MSLKAMRCRLLMLLMVWLRFSFRRRFLMRRSYSGRAMQWGISLEMLPMWDLPMLQ</sequence>
<organism evidence="1">
    <name type="scientific">Brassica oleracea</name>
    <name type="common">Wild cabbage</name>
    <dbReference type="NCBI Taxonomy" id="3712"/>
    <lineage>
        <taxon>Eukaryota</taxon>
        <taxon>Viridiplantae</taxon>
        <taxon>Streptophyta</taxon>
        <taxon>Embryophyta</taxon>
        <taxon>Tracheophyta</taxon>
        <taxon>Spermatophyta</taxon>
        <taxon>Magnoliopsida</taxon>
        <taxon>eudicotyledons</taxon>
        <taxon>Gunneridae</taxon>
        <taxon>Pentapetalae</taxon>
        <taxon>rosids</taxon>
        <taxon>malvids</taxon>
        <taxon>Brassicales</taxon>
        <taxon>Brassicaceae</taxon>
        <taxon>Brassiceae</taxon>
        <taxon>Brassica</taxon>
    </lineage>
</organism>
<reference evidence="1" key="1">
    <citation type="submission" date="2018-11" db="EMBL/GenBank/DDBJ databases">
        <authorList>
            <consortium name="Genoscope - CEA"/>
            <person name="William W."/>
        </authorList>
    </citation>
    <scope>NUCLEOTIDE SEQUENCE</scope>
</reference>
<dbReference type="AlphaFoldDB" id="A0A3P6DVZ8"/>